<evidence type="ECO:0000313" key="2">
    <source>
        <dbReference type="EMBL" id="KAG8467163.1"/>
    </source>
</evidence>
<organism evidence="2 3">
    <name type="scientific">Diacronema lutheri</name>
    <name type="common">Unicellular marine alga</name>
    <name type="synonym">Monochrysis lutheri</name>
    <dbReference type="NCBI Taxonomy" id="2081491"/>
    <lineage>
        <taxon>Eukaryota</taxon>
        <taxon>Haptista</taxon>
        <taxon>Haptophyta</taxon>
        <taxon>Pavlovophyceae</taxon>
        <taxon>Pavlovales</taxon>
        <taxon>Pavlovaceae</taxon>
        <taxon>Diacronema</taxon>
    </lineage>
</organism>
<comment type="caution">
    <text evidence="2">The sequence shown here is derived from an EMBL/GenBank/DDBJ whole genome shotgun (WGS) entry which is preliminary data.</text>
</comment>
<dbReference type="SUPFAM" id="SSF82199">
    <property type="entry name" value="SET domain"/>
    <property type="match status" value="1"/>
</dbReference>
<dbReference type="PROSITE" id="PS50280">
    <property type="entry name" value="SET"/>
    <property type="match status" value="1"/>
</dbReference>
<dbReference type="EMBL" id="JAGTXO010000006">
    <property type="protein sequence ID" value="KAG8467163.1"/>
    <property type="molecule type" value="Genomic_DNA"/>
</dbReference>
<dbReference type="InterPro" id="IPR050869">
    <property type="entry name" value="H3K4_H4K5_MeTrfase"/>
</dbReference>
<dbReference type="InterPro" id="IPR046341">
    <property type="entry name" value="SET_dom_sf"/>
</dbReference>
<feature type="domain" description="SET" evidence="1">
    <location>
        <begin position="1"/>
        <end position="183"/>
    </location>
</feature>
<dbReference type="AlphaFoldDB" id="A0A8J5XH67"/>
<keyword evidence="3" id="KW-1185">Reference proteome</keyword>
<evidence type="ECO:0000313" key="3">
    <source>
        <dbReference type="Proteomes" id="UP000751190"/>
    </source>
</evidence>
<dbReference type="SMART" id="SM00317">
    <property type="entry name" value="SET"/>
    <property type="match status" value="1"/>
</dbReference>
<dbReference type="InterPro" id="IPR001214">
    <property type="entry name" value="SET_dom"/>
</dbReference>
<dbReference type="Proteomes" id="UP000751190">
    <property type="component" value="Unassembled WGS sequence"/>
</dbReference>
<dbReference type="PANTHER" id="PTHR12197">
    <property type="entry name" value="HISTONE-LYSINE N-METHYLTRANSFERASE SMYD"/>
    <property type="match status" value="1"/>
</dbReference>
<reference evidence="2" key="1">
    <citation type="submission" date="2021-05" db="EMBL/GenBank/DDBJ databases">
        <title>The genome of the haptophyte Pavlova lutheri (Diacronema luteri, Pavlovales) - a model for lipid biosynthesis in eukaryotic algae.</title>
        <authorList>
            <person name="Hulatt C.J."/>
            <person name="Posewitz M.C."/>
        </authorList>
    </citation>
    <scope>NUCLEOTIDE SEQUENCE</scope>
    <source>
        <strain evidence="2">NIVA-4/92</strain>
    </source>
</reference>
<dbReference type="CDD" id="cd20071">
    <property type="entry name" value="SET_SMYD"/>
    <property type="match status" value="1"/>
</dbReference>
<evidence type="ECO:0000259" key="1">
    <source>
        <dbReference type="PROSITE" id="PS50280"/>
    </source>
</evidence>
<proteinExistence type="predicted"/>
<accession>A0A8J5XH67</accession>
<protein>
    <recommendedName>
        <fullName evidence="1">SET domain-containing protein</fullName>
    </recommendedName>
</protein>
<dbReference type="Gene3D" id="2.170.270.10">
    <property type="entry name" value="SET domain"/>
    <property type="match status" value="1"/>
</dbReference>
<dbReference type="Pfam" id="PF00856">
    <property type="entry name" value="SET"/>
    <property type="match status" value="1"/>
</dbReference>
<sequence length="478" mass="50887">MALRNARIEPVPGRGLGVVATRALTFPDVVCVAQAFVTGASTLEDTLRAIVRAQLGTDARAERLLRVCWTLCPEVAGEVGARPDGSAYSSAEGFEAILRELPTDAARRTLAERGLATAHDLRTLAIKLSRNGFADGVFPEASRFNHSCRPNCLFFTRRGTPAELVIVAAEPVSAGEELTISYLPESRWHLPTDQRRLLLGRQYAFRCACRRCHRPAQPAAVRRAERTLEAMRCARCERTPGVTTEARVEVVADNDLPPGVHVPLDEHENPAGERCGGYTPCTRCGAEADEGALDQALLACHARVRAAALAGAGGSARDAAAEHDMLRALVDDGGHALCDSHWLAIEVHWRLQATSAVLLARGPVRSPSERLGLLREHALHSVALVRATEALVGARSHLHAALCARAADALDALVVAAGGERAPAVEEVSSHPPIATNVHAQGVRLAVDLADVAAVRLCAAQLRDAASTVLEIVDGRAT</sequence>
<dbReference type="GO" id="GO:0005634">
    <property type="term" value="C:nucleus"/>
    <property type="evidence" value="ECO:0007669"/>
    <property type="project" value="TreeGrafter"/>
</dbReference>
<dbReference type="PANTHER" id="PTHR12197:SF251">
    <property type="entry name" value="EG:BACR7C10.4 PROTEIN"/>
    <property type="match status" value="1"/>
</dbReference>
<gene>
    <name evidence="2" type="ORF">KFE25_000479</name>
</gene>
<name>A0A8J5XH67_DIALT</name>
<dbReference type="OrthoDB" id="265717at2759"/>